<keyword evidence="1" id="KW-0812">Transmembrane</keyword>
<organism evidence="2 3">
    <name type="scientific">Paenibacillus cisolokensis</name>
    <dbReference type="NCBI Taxonomy" id="1658519"/>
    <lineage>
        <taxon>Bacteria</taxon>
        <taxon>Bacillati</taxon>
        <taxon>Bacillota</taxon>
        <taxon>Bacilli</taxon>
        <taxon>Bacillales</taxon>
        <taxon>Paenibacillaceae</taxon>
        <taxon>Paenibacillus</taxon>
    </lineage>
</organism>
<protein>
    <submittedName>
        <fullName evidence="2">Uncharacterized protein</fullName>
    </submittedName>
</protein>
<evidence type="ECO:0000313" key="2">
    <source>
        <dbReference type="EMBL" id="GIQ67148.1"/>
    </source>
</evidence>
<evidence type="ECO:0000313" key="3">
    <source>
        <dbReference type="Proteomes" id="UP000680304"/>
    </source>
</evidence>
<keyword evidence="1" id="KW-1133">Transmembrane helix</keyword>
<keyword evidence="3" id="KW-1185">Reference proteome</keyword>
<feature type="transmembrane region" description="Helical" evidence="1">
    <location>
        <begin position="37"/>
        <end position="67"/>
    </location>
</feature>
<evidence type="ECO:0000256" key="1">
    <source>
        <dbReference type="SAM" id="Phobius"/>
    </source>
</evidence>
<sequence length="124" mass="13427">MGVAPIVELGLLLAGIVIGNFYLVLISKNVFECRAVFIVQGAFLFTFAAFADWTVGLLIFNAIAALAMGRFGNRIYYHHAAGIISRCSSEEEVASRGGTDFWTAYVFTFLLPLIVGITVSSLVL</sequence>
<reference evidence="2 3" key="1">
    <citation type="submission" date="2021-04" db="EMBL/GenBank/DDBJ databases">
        <title>Draft genome sequence of Paenibacillus cisolokensis, LC2-13A.</title>
        <authorList>
            <person name="Uke A."/>
            <person name="Chhe C."/>
            <person name="Baramee S."/>
            <person name="Kosugi A."/>
        </authorList>
    </citation>
    <scope>NUCLEOTIDE SEQUENCE [LARGE SCALE GENOMIC DNA]</scope>
    <source>
        <strain evidence="2 3">LC2-13A</strain>
    </source>
</reference>
<proteinExistence type="predicted"/>
<feature type="transmembrane region" description="Helical" evidence="1">
    <location>
        <begin position="102"/>
        <end position="123"/>
    </location>
</feature>
<accession>A0ABQ4NFW2</accession>
<comment type="caution">
    <text evidence="2">The sequence shown here is derived from an EMBL/GenBank/DDBJ whole genome shotgun (WGS) entry which is preliminary data.</text>
</comment>
<name>A0ABQ4NFW2_9BACL</name>
<keyword evidence="1" id="KW-0472">Membrane</keyword>
<dbReference type="EMBL" id="BOVJ01000265">
    <property type="protein sequence ID" value="GIQ67148.1"/>
    <property type="molecule type" value="Genomic_DNA"/>
</dbReference>
<feature type="transmembrane region" description="Helical" evidence="1">
    <location>
        <begin position="6"/>
        <end position="25"/>
    </location>
</feature>
<gene>
    <name evidence="2" type="ORF">PACILC2_57160</name>
</gene>
<dbReference type="Proteomes" id="UP000680304">
    <property type="component" value="Unassembled WGS sequence"/>
</dbReference>